<dbReference type="EMBL" id="SRYB01000006">
    <property type="protein sequence ID" value="TGY79483.1"/>
    <property type="molecule type" value="Genomic_DNA"/>
</dbReference>
<name>A0AC61RGJ5_9BACT</name>
<reference evidence="1" key="1">
    <citation type="submission" date="2019-04" db="EMBL/GenBank/DDBJ databases">
        <title>Microbes associate with the intestines of laboratory mice.</title>
        <authorList>
            <person name="Navarre W."/>
            <person name="Wong E."/>
            <person name="Huang K."/>
            <person name="Tropini C."/>
            <person name="Ng K."/>
            <person name="Yu B."/>
        </authorList>
    </citation>
    <scope>NUCLEOTIDE SEQUENCE</scope>
    <source>
        <strain evidence="1">NM04_E33</strain>
    </source>
</reference>
<dbReference type="Proteomes" id="UP000306319">
    <property type="component" value="Unassembled WGS sequence"/>
</dbReference>
<evidence type="ECO:0000313" key="2">
    <source>
        <dbReference type="Proteomes" id="UP000306319"/>
    </source>
</evidence>
<gene>
    <name evidence="1" type="ORF">E5331_05570</name>
</gene>
<organism evidence="1 2">
    <name type="scientific">Lepagella muris</name>
    <dbReference type="NCBI Taxonomy" id="3032870"/>
    <lineage>
        <taxon>Bacteria</taxon>
        <taxon>Pseudomonadati</taxon>
        <taxon>Bacteroidota</taxon>
        <taxon>Bacteroidia</taxon>
        <taxon>Bacteroidales</taxon>
        <taxon>Muribaculaceae</taxon>
        <taxon>Lepagella</taxon>
    </lineage>
</organism>
<sequence>MNRLKSVLLLCFVMMMAVSCKDKEEPVHTLQFDVEGLKLSYDAITGAFDGDIPSEGSVFTIIGKGEYSNYVYVTSIIMRDDMEDGKDEKFELLPPGSEVSAIQRGEWGEIEYLTITPPYKIKFRISPNKGKTPRIINIRFGEGDNIGNINLRQSKDLNQEEIQWDYIFSSPVSTNDIFIGSRYLGIQNWNCSGNAPQIYPSAVFPASTFATTFDKEFVGEKNPITLYTDFSDPFMAEIKQPSMVNYIRFLKEMQASEEYVKEATPSLNRFRLADLGAPDNIKNVFSDNPRLADAFCEIIYQKTDVDKFKNWVVGEIIFKGLTVTMDSPGKEGLFVDGDVDKDDPVYVKSITYGASAYFVIGSNLGYDEIKVILTKPSLTDDVWEKLDKTALVLITSSSPDEEADLSTSYSSLSSFMEHPYDSGQYGYPIYCTGCYLDDNSFFHYLCEEYE</sequence>
<evidence type="ECO:0000313" key="1">
    <source>
        <dbReference type="EMBL" id="TGY79483.1"/>
    </source>
</evidence>
<proteinExistence type="predicted"/>
<comment type="caution">
    <text evidence="1">The sequence shown here is derived from an EMBL/GenBank/DDBJ whole genome shotgun (WGS) entry which is preliminary data.</text>
</comment>
<accession>A0AC61RGJ5</accession>
<protein>
    <submittedName>
        <fullName evidence="1">Uncharacterized protein</fullName>
    </submittedName>
</protein>
<keyword evidence="2" id="KW-1185">Reference proteome</keyword>